<dbReference type="RefSeq" id="WP_154280774.1">
    <property type="nucleotide sequence ID" value="NZ_JBHUJQ010000001.1"/>
</dbReference>
<sequence length="261" mass="29801">MNKLTYLVLIIFFVSCQQNSNKSGVKQSESVKASVMDSVVKSTKNILFKKANTRGVLLGENIKLLDEHLNEIKDISFLKEQIVQVLGLSEDYFKAKPTDEYCQEFKYVKIKFKDVEGYVDGRKVYELTHDEQTKVFDIDDNELSFTPTKFYGIGVADDNGLTGCQPQSPVVFAEKNAQYKGLVKMVKNKYVYDDYPYFELKADDGNYDEIVSVKKQDDKYVLEIKRDFQEGIATRLVAIYKNSNGVFVAEIITSSARRTSN</sequence>
<keyword evidence="2" id="KW-1185">Reference proteome</keyword>
<evidence type="ECO:0008006" key="3">
    <source>
        <dbReference type="Google" id="ProtNLM"/>
    </source>
</evidence>
<dbReference type="AlphaFoldDB" id="A0A7K0G0M1"/>
<organism evidence="1 2">
    <name type="scientific">Pedobacter petrophilus</name>
    <dbReference type="NCBI Taxonomy" id="1908241"/>
    <lineage>
        <taxon>Bacteria</taxon>
        <taxon>Pseudomonadati</taxon>
        <taxon>Bacteroidota</taxon>
        <taxon>Sphingobacteriia</taxon>
        <taxon>Sphingobacteriales</taxon>
        <taxon>Sphingobacteriaceae</taxon>
        <taxon>Pedobacter</taxon>
    </lineage>
</organism>
<dbReference type="PROSITE" id="PS51257">
    <property type="entry name" value="PROKAR_LIPOPROTEIN"/>
    <property type="match status" value="1"/>
</dbReference>
<proteinExistence type="predicted"/>
<reference evidence="1 2" key="1">
    <citation type="submission" date="2019-11" db="EMBL/GenBank/DDBJ databases">
        <title>Pedobacter petrophilus genome.</title>
        <authorList>
            <person name="Feldbauer M.J."/>
            <person name="Newman J.D."/>
        </authorList>
    </citation>
    <scope>NUCLEOTIDE SEQUENCE [LARGE SCALE GENOMIC DNA]</scope>
    <source>
        <strain evidence="1 2">LMG 29686</strain>
    </source>
</reference>
<name>A0A7K0G0M1_9SPHI</name>
<gene>
    <name evidence="1" type="ORF">GJU39_10575</name>
</gene>
<protein>
    <recommendedName>
        <fullName evidence="3">Lipoprotein</fullName>
    </recommendedName>
</protein>
<dbReference type="Proteomes" id="UP000487757">
    <property type="component" value="Unassembled WGS sequence"/>
</dbReference>
<comment type="caution">
    <text evidence="1">The sequence shown here is derived from an EMBL/GenBank/DDBJ whole genome shotgun (WGS) entry which is preliminary data.</text>
</comment>
<dbReference type="OrthoDB" id="1449199at2"/>
<dbReference type="EMBL" id="WKKH01000013">
    <property type="protein sequence ID" value="MRX76536.1"/>
    <property type="molecule type" value="Genomic_DNA"/>
</dbReference>
<accession>A0A7K0G0M1</accession>
<evidence type="ECO:0000313" key="2">
    <source>
        <dbReference type="Proteomes" id="UP000487757"/>
    </source>
</evidence>
<evidence type="ECO:0000313" key="1">
    <source>
        <dbReference type="EMBL" id="MRX76536.1"/>
    </source>
</evidence>